<comment type="function">
    <text evidence="2">Subunit of TORC1 and TORC2, which regulate cell growth and survival in response to nutrient and hormonal signals.</text>
</comment>
<comment type="subunit">
    <text evidence="2">Part of TORC1 complex. Part of the TORC2 complex.</text>
</comment>
<protein>
    <recommendedName>
        <fullName evidence="2">Target of rapamycin complex subunit lst8</fullName>
        <shortName evidence="2">TORC subunit lst8</shortName>
    </recommendedName>
</protein>
<dbReference type="AlphaFoldDB" id="A0AAV1JUR2"/>
<dbReference type="Gene3D" id="2.130.10.10">
    <property type="entry name" value="YVTN repeat-like/Quinoprotein amine dehydrogenase"/>
    <property type="match status" value="2"/>
</dbReference>
<keyword evidence="2" id="KW-0853">WD repeat</keyword>
<evidence type="ECO:0000256" key="1">
    <source>
        <dbReference type="ARBA" id="ARBA00009890"/>
    </source>
</evidence>
<dbReference type="InterPro" id="IPR001680">
    <property type="entry name" value="WD40_rpt"/>
</dbReference>
<comment type="subcellular location">
    <subcellularLocation>
        <location evidence="2">Cytoplasm</location>
    </subcellularLocation>
</comment>
<dbReference type="PANTHER" id="PTHR19842">
    <property type="entry name" value="G BETA-LIKE PROTEIN GBL"/>
    <property type="match status" value="1"/>
</dbReference>
<dbReference type="EMBL" id="CAVLEF010000132">
    <property type="protein sequence ID" value="CAK1552054.1"/>
    <property type="molecule type" value="Genomic_DNA"/>
</dbReference>
<gene>
    <name evidence="3" type="ORF">LNINA_LOCUS11137</name>
</gene>
<comment type="similarity">
    <text evidence="1 2">Belongs to the WD repeat LST8 family.</text>
</comment>
<dbReference type="GO" id="GO:0031929">
    <property type="term" value="P:TOR signaling"/>
    <property type="evidence" value="ECO:0007669"/>
    <property type="project" value="UniProtKB-UniRule"/>
</dbReference>
<dbReference type="InterPro" id="IPR036322">
    <property type="entry name" value="WD40_repeat_dom_sf"/>
</dbReference>
<dbReference type="SUPFAM" id="SSF50978">
    <property type="entry name" value="WD40 repeat-like"/>
    <property type="match status" value="1"/>
</dbReference>
<keyword evidence="2" id="KW-0677">Repeat</keyword>
<sequence length="282" mass="31044">MSMEIKHETNLGTEPCVVAWHKNLFIGTECGSVICLNEDLSPVTKWSAHEVQIFAIAANETNVYTSSNDGLLKVWTTKGEKVTEIPTSGADIGALFILDKELYTGDEGGNVLVYQNNNLKASFNVLEEVKDVVVKPPYMFTARDLYVTVTEIKPDQSKDRFVTRHVMEGRAPMRILNQSRLLVMARGANNLQLHDLSVDSKFKKLHEVKVSDMIVTSLTTSGDYAWTGGWDGCVRCWKISADKIEAVGDLKLGACINALVASSLNSVYTLLTGGRVILIKTA</sequence>
<evidence type="ECO:0000256" key="2">
    <source>
        <dbReference type="RuleBase" id="RU369068"/>
    </source>
</evidence>
<dbReference type="GO" id="GO:0032956">
    <property type="term" value="P:regulation of actin cytoskeleton organization"/>
    <property type="evidence" value="ECO:0007669"/>
    <property type="project" value="TreeGrafter"/>
</dbReference>
<evidence type="ECO:0000313" key="3">
    <source>
        <dbReference type="EMBL" id="CAK1552054.1"/>
    </source>
</evidence>
<dbReference type="GO" id="GO:0005737">
    <property type="term" value="C:cytoplasm"/>
    <property type="evidence" value="ECO:0007669"/>
    <property type="project" value="UniProtKB-SubCell"/>
</dbReference>
<accession>A0AAV1JUR2</accession>
<dbReference type="InterPro" id="IPR037588">
    <property type="entry name" value="MLST8"/>
</dbReference>
<dbReference type="Proteomes" id="UP001497472">
    <property type="component" value="Unassembled WGS sequence"/>
</dbReference>
<dbReference type="GO" id="GO:0031932">
    <property type="term" value="C:TORC2 complex"/>
    <property type="evidence" value="ECO:0007669"/>
    <property type="project" value="UniProtKB-UniRule"/>
</dbReference>
<reference evidence="3 4" key="1">
    <citation type="submission" date="2023-11" db="EMBL/GenBank/DDBJ databases">
        <authorList>
            <person name="Okamura Y."/>
        </authorList>
    </citation>
    <scope>NUCLEOTIDE SEQUENCE [LARGE SCALE GENOMIC DNA]</scope>
</reference>
<evidence type="ECO:0000313" key="4">
    <source>
        <dbReference type="Proteomes" id="UP001497472"/>
    </source>
</evidence>
<name>A0AAV1JUR2_9NEOP</name>
<keyword evidence="4" id="KW-1185">Reference proteome</keyword>
<comment type="caution">
    <text evidence="3">The sequence shown here is derived from an EMBL/GenBank/DDBJ whole genome shotgun (WGS) entry which is preliminary data.</text>
</comment>
<dbReference type="InterPro" id="IPR015943">
    <property type="entry name" value="WD40/YVTN_repeat-like_dom_sf"/>
</dbReference>
<proteinExistence type="inferred from homology"/>
<dbReference type="GO" id="GO:0031931">
    <property type="term" value="C:TORC1 complex"/>
    <property type="evidence" value="ECO:0007669"/>
    <property type="project" value="UniProtKB-UniRule"/>
</dbReference>
<dbReference type="PANTHER" id="PTHR19842:SF0">
    <property type="entry name" value="TARGET OF RAPAMYCIN COMPLEX SUBUNIT LST8"/>
    <property type="match status" value="1"/>
</dbReference>
<organism evidence="3 4">
    <name type="scientific">Leptosia nina</name>
    <dbReference type="NCBI Taxonomy" id="320188"/>
    <lineage>
        <taxon>Eukaryota</taxon>
        <taxon>Metazoa</taxon>
        <taxon>Ecdysozoa</taxon>
        <taxon>Arthropoda</taxon>
        <taxon>Hexapoda</taxon>
        <taxon>Insecta</taxon>
        <taxon>Pterygota</taxon>
        <taxon>Neoptera</taxon>
        <taxon>Endopterygota</taxon>
        <taxon>Lepidoptera</taxon>
        <taxon>Glossata</taxon>
        <taxon>Ditrysia</taxon>
        <taxon>Papilionoidea</taxon>
        <taxon>Pieridae</taxon>
        <taxon>Pierinae</taxon>
        <taxon>Leptosia</taxon>
    </lineage>
</organism>
<keyword evidence="2" id="KW-0963">Cytoplasm</keyword>
<dbReference type="SMART" id="SM00320">
    <property type="entry name" value="WD40"/>
    <property type="match status" value="2"/>
</dbReference>
<dbReference type="Pfam" id="PF00400">
    <property type="entry name" value="WD40"/>
    <property type="match status" value="2"/>
</dbReference>